<feature type="region of interest" description="Disordered" evidence="1">
    <location>
        <begin position="204"/>
        <end position="227"/>
    </location>
</feature>
<evidence type="ECO:0008006" key="4">
    <source>
        <dbReference type="Google" id="ProtNLM"/>
    </source>
</evidence>
<dbReference type="Proteomes" id="UP000297245">
    <property type="component" value="Unassembled WGS sequence"/>
</dbReference>
<feature type="region of interest" description="Disordered" evidence="1">
    <location>
        <begin position="555"/>
        <end position="599"/>
    </location>
</feature>
<protein>
    <recommendedName>
        <fullName evidence="4">F-box domain-containing protein</fullName>
    </recommendedName>
</protein>
<name>A0A4S8MVR5_DENBC</name>
<keyword evidence="3" id="KW-1185">Reference proteome</keyword>
<organism evidence="2 3">
    <name type="scientific">Dendrothele bispora (strain CBS 962.96)</name>
    <dbReference type="NCBI Taxonomy" id="1314807"/>
    <lineage>
        <taxon>Eukaryota</taxon>
        <taxon>Fungi</taxon>
        <taxon>Dikarya</taxon>
        <taxon>Basidiomycota</taxon>
        <taxon>Agaricomycotina</taxon>
        <taxon>Agaricomycetes</taxon>
        <taxon>Agaricomycetidae</taxon>
        <taxon>Agaricales</taxon>
        <taxon>Agaricales incertae sedis</taxon>
        <taxon>Dendrothele</taxon>
    </lineage>
</organism>
<sequence>MPFDDLPGELYDVILSHVPESDFRTTILSLTRVLPYSGISTRRLFRDVCLKRPEQVVQFYQRLRSKSSIITSGTEKSEEENVDLTPTWVQTFSLESWTADAEIILNIVQLLPNLTRLTLWIGPTNFTPEHLEEMFDLRRKEAGSRCVSCVGRLEYLSLRFRPYVQTASYYQFLKGAYFDSALESISCWPQTNLPRLSIIQDPLTDESSTSAGSEVKIAPPSTSFSSGLPKRTLESGFAQPIVFFRLDTTVPELLRSDSLRLSATSLRLRLPGRSLVKSLLSPPPPNPPSFGAPVVPGSTTHVPRKYYPPKNAYLPPAPFLNFLDVSSSAVPETAIPLILARYPYLTHFIADDCAILRGELATRDGGRDWAKLAKECSLAGSHKAKDREKKIKAWLEEEKVAYEERDKKRKAGEGDSQSSGGSRAAEKEKKKSRRGRKGLATATISLKKAKNDATAGGNSETGGPPRPRADPVLFSQKIRILPPLPALRSFSTSFVSSSSTDPDSSFDVSTIHDQWDRGWSEGIHTLVQIRNRLRTSWRNGTTRVLRFATQDEVRSGAALDSSSRRQRPQTPEENSSSSRSPARSDISSSLSTHPSQSDEDQTVFFAEEGLGGLIDVADEQEFDVDLVGSITCANAPVLCLAGALETSDSRPGNSEGAEPGAGSANASGGHPSQTSQSHRHHSRPGSNLRVVRPHTEGCVHEHGRKVWLDSW</sequence>
<proteinExistence type="predicted"/>
<reference evidence="2 3" key="1">
    <citation type="journal article" date="2019" name="Nat. Ecol. Evol.">
        <title>Megaphylogeny resolves global patterns of mushroom evolution.</title>
        <authorList>
            <person name="Varga T."/>
            <person name="Krizsan K."/>
            <person name="Foldi C."/>
            <person name="Dima B."/>
            <person name="Sanchez-Garcia M."/>
            <person name="Sanchez-Ramirez S."/>
            <person name="Szollosi G.J."/>
            <person name="Szarkandi J.G."/>
            <person name="Papp V."/>
            <person name="Albert L."/>
            <person name="Andreopoulos W."/>
            <person name="Angelini C."/>
            <person name="Antonin V."/>
            <person name="Barry K.W."/>
            <person name="Bougher N.L."/>
            <person name="Buchanan P."/>
            <person name="Buyck B."/>
            <person name="Bense V."/>
            <person name="Catcheside P."/>
            <person name="Chovatia M."/>
            <person name="Cooper J."/>
            <person name="Damon W."/>
            <person name="Desjardin D."/>
            <person name="Finy P."/>
            <person name="Geml J."/>
            <person name="Haridas S."/>
            <person name="Hughes K."/>
            <person name="Justo A."/>
            <person name="Karasinski D."/>
            <person name="Kautmanova I."/>
            <person name="Kiss B."/>
            <person name="Kocsube S."/>
            <person name="Kotiranta H."/>
            <person name="LaButti K.M."/>
            <person name="Lechner B.E."/>
            <person name="Liimatainen K."/>
            <person name="Lipzen A."/>
            <person name="Lukacs Z."/>
            <person name="Mihaltcheva S."/>
            <person name="Morgado L.N."/>
            <person name="Niskanen T."/>
            <person name="Noordeloos M.E."/>
            <person name="Ohm R.A."/>
            <person name="Ortiz-Santana B."/>
            <person name="Ovrebo C."/>
            <person name="Racz N."/>
            <person name="Riley R."/>
            <person name="Savchenko A."/>
            <person name="Shiryaev A."/>
            <person name="Soop K."/>
            <person name="Spirin V."/>
            <person name="Szebenyi C."/>
            <person name="Tomsovsky M."/>
            <person name="Tulloss R.E."/>
            <person name="Uehling J."/>
            <person name="Grigoriev I.V."/>
            <person name="Vagvolgyi C."/>
            <person name="Papp T."/>
            <person name="Martin F.M."/>
            <person name="Miettinen O."/>
            <person name="Hibbett D.S."/>
            <person name="Nagy L.G."/>
        </authorList>
    </citation>
    <scope>NUCLEOTIDE SEQUENCE [LARGE SCALE GENOMIC DNA]</scope>
    <source>
        <strain evidence="2 3">CBS 962.96</strain>
    </source>
</reference>
<dbReference type="AlphaFoldDB" id="A0A4S8MVR5"/>
<gene>
    <name evidence="2" type="ORF">K435DRAFT_960495</name>
</gene>
<dbReference type="EMBL" id="ML179042">
    <property type="protein sequence ID" value="THV06524.1"/>
    <property type="molecule type" value="Genomic_DNA"/>
</dbReference>
<feature type="compositionally biased region" description="Low complexity" evidence="1">
    <location>
        <begin position="575"/>
        <end position="591"/>
    </location>
</feature>
<accession>A0A4S8MVR5</accession>
<evidence type="ECO:0000313" key="2">
    <source>
        <dbReference type="EMBL" id="THV06524.1"/>
    </source>
</evidence>
<feature type="region of interest" description="Disordered" evidence="1">
    <location>
        <begin position="404"/>
        <end position="470"/>
    </location>
</feature>
<feature type="region of interest" description="Disordered" evidence="1">
    <location>
        <begin position="646"/>
        <end position="695"/>
    </location>
</feature>
<evidence type="ECO:0000256" key="1">
    <source>
        <dbReference type="SAM" id="MobiDB-lite"/>
    </source>
</evidence>
<evidence type="ECO:0000313" key="3">
    <source>
        <dbReference type="Proteomes" id="UP000297245"/>
    </source>
</evidence>
<dbReference type="OrthoDB" id="3353982at2759"/>